<dbReference type="PANTHER" id="PTHR23419">
    <property type="entry name" value="DIVALENT CATION TOLERANCE CUTA-RELATED"/>
    <property type="match status" value="1"/>
</dbReference>
<keyword evidence="3" id="KW-1185">Reference proteome</keyword>
<dbReference type="InterPro" id="IPR015867">
    <property type="entry name" value="N-reg_PII/ATP_PRibTrfase_C"/>
</dbReference>
<evidence type="ECO:0000313" key="3">
    <source>
        <dbReference type="Proteomes" id="UP000292347"/>
    </source>
</evidence>
<gene>
    <name evidence="2" type="ORF">EO081_04840</name>
</gene>
<dbReference type="RefSeq" id="WP_129340762.1">
    <property type="nucleotide sequence ID" value="NZ_JACIDD010000001.1"/>
</dbReference>
<organism evidence="2 3">
    <name type="scientific">Sphingomonas desiccabilis</name>
    <dbReference type="NCBI Taxonomy" id="429134"/>
    <lineage>
        <taxon>Bacteria</taxon>
        <taxon>Pseudomonadati</taxon>
        <taxon>Pseudomonadota</taxon>
        <taxon>Alphaproteobacteria</taxon>
        <taxon>Sphingomonadales</taxon>
        <taxon>Sphingomonadaceae</taxon>
        <taxon>Sphingomonas</taxon>
    </lineage>
</organism>
<sequence>MSRIALLQATFADAAEAERIGRAVVQERLAACANLLAPCTSIYRWQGAVETASEVPALFKTRPELVERLAARIAALHGYDLPAIEWWSAEASAAVVDWIARETAELGPPVS</sequence>
<evidence type="ECO:0000256" key="1">
    <source>
        <dbReference type="ARBA" id="ARBA00010169"/>
    </source>
</evidence>
<dbReference type="Proteomes" id="UP000292347">
    <property type="component" value="Unassembled WGS sequence"/>
</dbReference>
<dbReference type="SUPFAM" id="SSF54913">
    <property type="entry name" value="GlnB-like"/>
    <property type="match status" value="1"/>
</dbReference>
<name>A0A4Q2J0D4_9SPHN</name>
<accession>A0A4Q2J0D4</accession>
<evidence type="ECO:0000313" key="2">
    <source>
        <dbReference type="EMBL" id="RXZ34981.1"/>
    </source>
</evidence>
<dbReference type="OrthoDB" id="37622at2"/>
<protein>
    <submittedName>
        <fullName evidence="2">Divalent-cation tolerance protein CutA</fullName>
    </submittedName>
</protein>
<dbReference type="InterPro" id="IPR011322">
    <property type="entry name" value="N-reg_PII-like_a/b"/>
</dbReference>
<comment type="similarity">
    <text evidence="1">Belongs to the CutA family.</text>
</comment>
<dbReference type="InterPro" id="IPR004323">
    <property type="entry name" value="Ion_tolerance_CutA"/>
</dbReference>
<dbReference type="GO" id="GO:0010038">
    <property type="term" value="P:response to metal ion"/>
    <property type="evidence" value="ECO:0007669"/>
    <property type="project" value="InterPro"/>
</dbReference>
<reference evidence="2 3" key="1">
    <citation type="submission" date="2019-01" db="EMBL/GenBank/DDBJ databases">
        <title>Sphingomonas mucosissima sp. nov. and Sphingomonas desiccabilis sp. nov., from biological soil crusts in the Colorado Plateau, USA.</title>
        <authorList>
            <person name="Zhu D."/>
        </authorList>
    </citation>
    <scope>NUCLEOTIDE SEQUENCE [LARGE SCALE GENOMIC DNA]</scope>
    <source>
        <strain evidence="2 3">CP1D</strain>
    </source>
</reference>
<dbReference type="GO" id="GO:0005507">
    <property type="term" value="F:copper ion binding"/>
    <property type="evidence" value="ECO:0007669"/>
    <property type="project" value="TreeGrafter"/>
</dbReference>
<dbReference type="PANTHER" id="PTHR23419:SF8">
    <property type="entry name" value="FI09726P"/>
    <property type="match status" value="1"/>
</dbReference>
<comment type="caution">
    <text evidence="2">The sequence shown here is derived from an EMBL/GenBank/DDBJ whole genome shotgun (WGS) entry which is preliminary data.</text>
</comment>
<dbReference type="Pfam" id="PF03091">
    <property type="entry name" value="CutA1"/>
    <property type="match status" value="1"/>
</dbReference>
<proteinExistence type="inferred from homology"/>
<dbReference type="EMBL" id="SDPT01000001">
    <property type="protein sequence ID" value="RXZ34981.1"/>
    <property type="molecule type" value="Genomic_DNA"/>
</dbReference>
<dbReference type="Gene3D" id="3.30.70.120">
    <property type="match status" value="1"/>
</dbReference>
<dbReference type="AlphaFoldDB" id="A0A4Q2J0D4"/>